<evidence type="ECO:0000313" key="3">
    <source>
        <dbReference type="Proteomes" id="UP000230069"/>
    </source>
</evidence>
<protein>
    <submittedName>
        <fullName evidence="2">Uncharacterized protein</fullName>
    </submittedName>
</protein>
<dbReference type="Proteomes" id="UP000230069">
    <property type="component" value="Unassembled WGS sequence"/>
</dbReference>
<keyword evidence="1" id="KW-0472">Membrane</keyword>
<keyword evidence="1" id="KW-1133">Transmembrane helix</keyword>
<dbReference type="OrthoDB" id="24893at2759"/>
<proteinExistence type="predicted"/>
<dbReference type="EMBL" id="KZ305020">
    <property type="protein sequence ID" value="PIA60221.1"/>
    <property type="molecule type" value="Genomic_DNA"/>
</dbReference>
<reference evidence="2 3" key="1">
    <citation type="submission" date="2017-09" db="EMBL/GenBank/DDBJ databases">
        <title>WGS assembly of Aquilegia coerulea Goldsmith.</title>
        <authorList>
            <person name="Hodges S."/>
            <person name="Kramer E."/>
            <person name="Nordborg M."/>
            <person name="Tomkins J."/>
            <person name="Borevitz J."/>
            <person name="Derieg N."/>
            <person name="Yan J."/>
            <person name="Mihaltcheva S."/>
            <person name="Hayes R.D."/>
            <person name="Rokhsar D."/>
        </authorList>
    </citation>
    <scope>NUCLEOTIDE SEQUENCE [LARGE SCALE GENOMIC DNA]</scope>
    <source>
        <strain evidence="3">cv. Goldsmith</strain>
    </source>
</reference>
<sequence>MIPPCLMQAIKAPSTFWPPIFVNSCSILLISILFGDHRNSSIVVVWKRSKHSYTVCYQVSSRKLLEHLY</sequence>
<organism evidence="2 3">
    <name type="scientific">Aquilegia coerulea</name>
    <name type="common">Rocky mountain columbine</name>
    <dbReference type="NCBI Taxonomy" id="218851"/>
    <lineage>
        <taxon>Eukaryota</taxon>
        <taxon>Viridiplantae</taxon>
        <taxon>Streptophyta</taxon>
        <taxon>Embryophyta</taxon>
        <taxon>Tracheophyta</taxon>
        <taxon>Spermatophyta</taxon>
        <taxon>Magnoliopsida</taxon>
        <taxon>Ranunculales</taxon>
        <taxon>Ranunculaceae</taxon>
        <taxon>Thalictroideae</taxon>
        <taxon>Aquilegia</taxon>
    </lineage>
</organism>
<evidence type="ECO:0000313" key="2">
    <source>
        <dbReference type="EMBL" id="PIA60221.1"/>
    </source>
</evidence>
<dbReference type="InParanoid" id="A0A2G5EWX4"/>
<gene>
    <name evidence="2" type="ORF">AQUCO_00300019v1</name>
</gene>
<name>A0A2G5EWX4_AQUCA</name>
<feature type="transmembrane region" description="Helical" evidence="1">
    <location>
        <begin position="16"/>
        <end position="34"/>
    </location>
</feature>
<keyword evidence="1" id="KW-0812">Transmembrane</keyword>
<evidence type="ECO:0000256" key="1">
    <source>
        <dbReference type="SAM" id="Phobius"/>
    </source>
</evidence>
<dbReference type="AlphaFoldDB" id="A0A2G5EWX4"/>
<accession>A0A2G5EWX4</accession>
<keyword evidence="3" id="KW-1185">Reference proteome</keyword>